<dbReference type="PANTHER" id="PTHR39475">
    <property type="entry name" value="CONIDIATION-SPECIFIC PROTEIN 6"/>
    <property type="match status" value="1"/>
</dbReference>
<feature type="non-terminal residue" evidence="2">
    <location>
        <position position="103"/>
    </location>
</feature>
<evidence type="ECO:0000313" key="2">
    <source>
        <dbReference type="EMBL" id="KAK4222769.1"/>
    </source>
</evidence>
<reference evidence="2" key="2">
    <citation type="submission" date="2023-05" db="EMBL/GenBank/DDBJ databases">
        <authorList>
            <consortium name="Lawrence Berkeley National Laboratory"/>
            <person name="Steindorff A."/>
            <person name="Hensen N."/>
            <person name="Bonometti L."/>
            <person name="Westerberg I."/>
            <person name="Brannstrom I.O."/>
            <person name="Guillou S."/>
            <person name="Cros-Aarteil S."/>
            <person name="Calhoun S."/>
            <person name="Haridas S."/>
            <person name="Kuo A."/>
            <person name="Mondo S."/>
            <person name="Pangilinan J."/>
            <person name="Riley R."/>
            <person name="Labutti K."/>
            <person name="Andreopoulos B."/>
            <person name="Lipzen A."/>
            <person name="Chen C."/>
            <person name="Yanf M."/>
            <person name="Daum C."/>
            <person name="Ng V."/>
            <person name="Clum A."/>
            <person name="Ohm R."/>
            <person name="Martin F."/>
            <person name="Silar P."/>
            <person name="Natvig D."/>
            <person name="Lalanne C."/>
            <person name="Gautier V."/>
            <person name="Ament-Velasquez S.L."/>
            <person name="Kruys A."/>
            <person name="Hutchinson M.I."/>
            <person name="Powell A.J."/>
            <person name="Barry K."/>
            <person name="Miller A.N."/>
            <person name="Grigoriev I.V."/>
            <person name="Debuchy R."/>
            <person name="Gladieux P."/>
            <person name="Thoren M.H."/>
            <person name="Johannesson H."/>
        </authorList>
    </citation>
    <scope>NUCLEOTIDE SEQUENCE</scope>
    <source>
        <strain evidence="2">CBS 990.96</strain>
    </source>
</reference>
<evidence type="ECO:0000256" key="1">
    <source>
        <dbReference type="SAM" id="MobiDB-lite"/>
    </source>
</evidence>
<feature type="region of interest" description="Disordered" evidence="1">
    <location>
        <begin position="1"/>
        <end position="22"/>
    </location>
</feature>
<protein>
    <submittedName>
        <fullName evidence="2">Uncharacterized protein</fullName>
    </submittedName>
</protein>
<keyword evidence="3" id="KW-1185">Reference proteome</keyword>
<dbReference type="PANTHER" id="PTHR39475:SF1">
    <property type="entry name" value="CONIDIATION-SPECIFIC PROTEIN 6"/>
    <property type="match status" value="1"/>
</dbReference>
<sequence>MSYAGASNVGFPNIYEDSNQKNVKKSEINNLSQTTGENVKGFLPKGQASEVNRLYEVENARKQAEAIKKDPTLAATLHNNKPSKGAIIDKEIQMEEEAMINKK</sequence>
<accession>A0AAN6YNY7</accession>
<gene>
    <name evidence="2" type="ORF">QBC38DRAFT_343834</name>
</gene>
<dbReference type="Proteomes" id="UP001301958">
    <property type="component" value="Unassembled WGS sequence"/>
</dbReference>
<dbReference type="AlphaFoldDB" id="A0AAN6YNY7"/>
<comment type="caution">
    <text evidence="2">The sequence shown here is derived from an EMBL/GenBank/DDBJ whole genome shotgun (WGS) entry which is preliminary data.</text>
</comment>
<proteinExistence type="predicted"/>
<evidence type="ECO:0000313" key="3">
    <source>
        <dbReference type="Proteomes" id="UP001301958"/>
    </source>
</evidence>
<organism evidence="2 3">
    <name type="scientific">Podospora fimiseda</name>
    <dbReference type="NCBI Taxonomy" id="252190"/>
    <lineage>
        <taxon>Eukaryota</taxon>
        <taxon>Fungi</taxon>
        <taxon>Dikarya</taxon>
        <taxon>Ascomycota</taxon>
        <taxon>Pezizomycotina</taxon>
        <taxon>Sordariomycetes</taxon>
        <taxon>Sordariomycetidae</taxon>
        <taxon>Sordariales</taxon>
        <taxon>Podosporaceae</taxon>
        <taxon>Podospora</taxon>
    </lineage>
</organism>
<reference evidence="2" key="1">
    <citation type="journal article" date="2023" name="Mol. Phylogenet. Evol.">
        <title>Genome-scale phylogeny and comparative genomics of the fungal order Sordariales.</title>
        <authorList>
            <person name="Hensen N."/>
            <person name="Bonometti L."/>
            <person name="Westerberg I."/>
            <person name="Brannstrom I.O."/>
            <person name="Guillou S."/>
            <person name="Cros-Aarteil S."/>
            <person name="Calhoun S."/>
            <person name="Haridas S."/>
            <person name="Kuo A."/>
            <person name="Mondo S."/>
            <person name="Pangilinan J."/>
            <person name="Riley R."/>
            <person name="LaButti K."/>
            <person name="Andreopoulos B."/>
            <person name="Lipzen A."/>
            <person name="Chen C."/>
            <person name="Yan M."/>
            <person name="Daum C."/>
            <person name="Ng V."/>
            <person name="Clum A."/>
            <person name="Steindorff A."/>
            <person name="Ohm R.A."/>
            <person name="Martin F."/>
            <person name="Silar P."/>
            <person name="Natvig D.O."/>
            <person name="Lalanne C."/>
            <person name="Gautier V."/>
            <person name="Ament-Velasquez S.L."/>
            <person name="Kruys A."/>
            <person name="Hutchinson M.I."/>
            <person name="Powell A.J."/>
            <person name="Barry K."/>
            <person name="Miller A.N."/>
            <person name="Grigoriev I.V."/>
            <person name="Debuchy R."/>
            <person name="Gladieux P."/>
            <person name="Hiltunen Thoren M."/>
            <person name="Johannesson H."/>
        </authorList>
    </citation>
    <scope>NUCLEOTIDE SEQUENCE</scope>
    <source>
        <strain evidence="2">CBS 990.96</strain>
    </source>
</reference>
<dbReference type="EMBL" id="MU865455">
    <property type="protein sequence ID" value="KAK4222769.1"/>
    <property type="molecule type" value="Genomic_DNA"/>
</dbReference>
<name>A0AAN6YNY7_9PEZI</name>